<feature type="compositionally biased region" description="Basic residues" evidence="1">
    <location>
        <begin position="42"/>
        <end position="51"/>
    </location>
</feature>
<name>A0A067SAU8_GALM3</name>
<sequence>MAPNRRASKDKKSKVSKNVLENESTDREHEGSGPMPAPAPVVKRKRGRPPGRRFEDGNADDEDDAPPAKVKI</sequence>
<proteinExistence type="predicted"/>
<feature type="region of interest" description="Disordered" evidence="1">
    <location>
        <begin position="1"/>
        <end position="72"/>
    </location>
</feature>
<evidence type="ECO:0000313" key="2">
    <source>
        <dbReference type="EMBL" id="KDR64909.1"/>
    </source>
</evidence>
<evidence type="ECO:0000313" key="3">
    <source>
        <dbReference type="Proteomes" id="UP000027222"/>
    </source>
</evidence>
<dbReference type="HOGENOM" id="CLU_2722413_0_0_1"/>
<dbReference type="AlphaFoldDB" id="A0A067SAU8"/>
<dbReference type="Proteomes" id="UP000027222">
    <property type="component" value="Unassembled WGS sequence"/>
</dbReference>
<reference evidence="3" key="1">
    <citation type="journal article" date="2014" name="Proc. Natl. Acad. Sci. U.S.A.">
        <title>Extensive sampling of basidiomycete genomes demonstrates inadequacy of the white-rot/brown-rot paradigm for wood decay fungi.</title>
        <authorList>
            <person name="Riley R."/>
            <person name="Salamov A.A."/>
            <person name="Brown D.W."/>
            <person name="Nagy L.G."/>
            <person name="Floudas D."/>
            <person name="Held B.W."/>
            <person name="Levasseur A."/>
            <person name="Lombard V."/>
            <person name="Morin E."/>
            <person name="Otillar R."/>
            <person name="Lindquist E.A."/>
            <person name="Sun H."/>
            <person name="LaButti K.M."/>
            <person name="Schmutz J."/>
            <person name="Jabbour D."/>
            <person name="Luo H."/>
            <person name="Baker S.E."/>
            <person name="Pisabarro A.G."/>
            <person name="Walton J.D."/>
            <person name="Blanchette R.A."/>
            <person name="Henrissat B."/>
            <person name="Martin F."/>
            <person name="Cullen D."/>
            <person name="Hibbett D.S."/>
            <person name="Grigoriev I.V."/>
        </authorList>
    </citation>
    <scope>NUCLEOTIDE SEQUENCE [LARGE SCALE GENOMIC DNA]</scope>
    <source>
        <strain evidence="3">CBS 339.88</strain>
    </source>
</reference>
<dbReference type="EMBL" id="KL142672">
    <property type="protein sequence ID" value="KDR64909.1"/>
    <property type="molecule type" value="Genomic_DNA"/>
</dbReference>
<feature type="compositionally biased region" description="Basic residues" evidence="1">
    <location>
        <begin position="1"/>
        <end position="15"/>
    </location>
</feature>
<protein>
    <submittedName>
        <fullName evidence="2">Uncharacterized protein</fullName>
    </submittedName>
</protein>
<organism evidence="2 3">
    <name type="scientific">Galerina marginata (strain CBS 339.88)</name>
    <dbReference type="NCBI Taxonomy" id="685588"/>
    <lineage>
        <taxon>Eukaryota</taxon>
        <taxon>Fungi</taxon>
        <taxon>Dikarya</taxon>
        <taxon>Basidiomycota</taxon>
        <taxon>Agaricomycotina</taxon>
        <taxon>Agaricomycetes</taxon>
        <taxon>Agaricomycetidae</taxon>
        <taxon>Agaricales</taxon>
        <taxon>Agaricineae</taxon>
        <taxon>Strophariaceae</taxon>
        <taxon>Galerina</taxon>
    </lineage>
</organism>
<gene>
    <name evidence="2" type="ORF">GALMADRAFT_149173</name>
</gene>
<accession>A0A067SAU8</accession>
<keyword evidence="3" id="KW-1185">Reference proteome</keyword>
<evidence type="ECO:0000256" key="1">
    <source>
        <dbReference type="SAM" id="MobiDB-lite"/>
    </source>
</evidence>